<sequence length="691" mass="75068">MVETRPRIVASAAVFSPQSSAPKSSLVQIRLRLLQNPLLKPLADAITNLPETWRILTFLTEDLPQQVNQNGSHTDAGSDVGIVPEMLNRVRSFSNWIKTGESSVLKRDMSGIVTLPLLFTIHVVQYLEYLQQTGLRHSEVLEGVQAGGIQGYCIGLLSAIVLASSRDEQELVQYAVSGLRLAPGIGAFGDRVGEDVGKSTLQIRLRKPGDGDEVIRKFPGAFLSAITDATTVSLTVPCDLVANLISYAEKEGFRPRMMHIRSNLHNPSNEVLARKCCAILEQMQPGFPAWDLLQVPVRSNRTAEPLTLKNQTRAATAIQEVVITVLASACNWAAVMQHLALDLQRTGQKPPIIVVFGIGDPVPLAPFQKHGLEVTKAHVDTLLRTANAPAGYSTLNCFPHDAIAIVGAVCRLPGASSLDELWDLVSQGQSRLEKIRIDRVNIKRSYRASQDPDGVAKREFFGNFIDHVDAFDHAFFGVSPREATYMDPQQRLLLETAFDALDSSRYMRNHQRERGDAVGCFLGASYTEYLENTSAYPPSAFTATSAIRAFLSGKISYHFGRTGPSEVIDTACSASLAAVNRACQAINSGECHIALAGGVNIITGVNNYFDLAKANFLSPTGQCKPFDESADGYCHADGVALVVLNLLRQAVSDGDHILGVIPAVATNRAVSVPPASPYQTASFKRRFTDGY</sequence>
<dbReference type="InterPro" id="IPR050091">
    <property type="entry name" value="PKS_NRPS_Biosynth_Enz"/>
</dbReference>
<dbReference type="Pfam" id="PF00109">
    <property type="entry name" value="ketoacyl-synt"/>
    <property type="match status" value="1"/>
</dbReference>
<dbReference type="Proteomes" id="UP001628179">
    <property type="component" value="Unassembled WGS sequence"/>
</dbReference>
<keyword evidence="6" id="KW-1185">Reference proteome</keyword>
<protein>
    <recommendedName>
        <fullName evidence="4">Ketosynthase family 3 (KS3) domain-containing protein</fullName>
    </recommendedName>
</protein>
<dbReference type="InterPro" id="IPR016039">
    <property type="entry name" value="Thiolase-like"/>
</dbReference>
<organism evidence="5 6">
    <name type="scientific">Madurella fahalii</name>
    <dbReference type="NCBI Taxonomy" id="1157608"/>
    <lineage>
        <taxon>Eukaryota</taxon>
        <taxon>Fungi</taxon>
        <taxon>Dikarya</taxon>
        <taxon>Ascomycota</taxon>
        <taxon>Pezizomycotina</taxon>
        <taxon>Sordariomycetes</taxon>
        <taxon>Sordariomycetidae</taxon>
        <taxon>Sordariales</taxon>
        <taxon>Sordariales incertae sedis</taxon>
        <taxon>Madurella</taxon>
    </lineage>
</organism>
<reference evidence="5 6" key="1">
    <citation type="submission" date="2024-09" db="EMBL/GenBank/DDBJ databases">
        <title>Itraconazole resistance in Madurella fahalii resulting from another homologue of gene encoding cytochrome P450 14-alpha sterol demethylase (CYP51).</title>
        <authorList>
            <person name="Yoshioka I."/>
            <person name="Fahal A.H."/>
            <person name="Kaneko S."/>
            <person name="Yaguchi T."/>
        </authorList>
    </citation>
    <scope>NUCLEOTIDE SEQUENCE [LARGE SCALE GENOMIC DNA]</scope>
    <source>
        <strain evidence="5 6">IFM 68171</strain>
    </source>
</reference>
<dbReference type="SUPFAM" id="SSF53901">
    <property type="entry name" value="Thiolase-like"/>
    <property type="match status" value="1"/>
</dbReference>
<dbReference type="Gene3D" id="3.40.366.10">
    <property type="entry name" value="Malonyl-Coenzyme A Acyl Carrier Protein, domain 2"/>
    <property type="match status" value="1"/>
</dbReference>
<proteinExistence type="predicted"/>
<dbReference type="Pfam" id="PF16073">
    <property type="entry name" value="SAT"/>
    <property type="match status" value="1"/>
</dbReference>
<evidence type="ECO:0000259" key="4">
    <source>
        <dbReference type="PROSITE" id="PS52004"/>
    </source>
</evidence>
<dbReference type="InterPro" id="IPR032088">
    <property type="entry name" value="SAT"/>
</dbReference>
<dbReference type="InterPro" id="IPR014030">
    <property type="entry name" value="Ketoacyl_synth_N"/>
</dbReference>
<dbReference type="SMART" id="SM00825">
    <property type="entry name" value="PKS_KS"/>
    <property type="match status" value="1"/>
</dbReference>
<dbReference type="Gene3D" id="3.40.47.10">
    <property type="match status" value="1"/>
</dbReference>
<name>A0ABQ0G614_9PEZI</name>
<dbReference type="CDD" id="cd00833">
    <property type="entry name" value="PKS"/>
    <property type="match status" value="1"/>
</dbReference>
<dbReference type="EMBL" id="BAAFSV010000002">
    <property type="protein sequence ID" value="GAB1313204.1"/>
    <property type="molecule type" value="Genomic_DNA"/>
</dbReference>
<evidence type="ECO:0000313" key="5">
    <source>
        <dbReference type="EMBL" id="GAB1313204.1"/>
    </source>
</evidence>
<dbReference type="RefSeq" id="XP_070914936.1">
    <property type="nucleotide sequence ID" value="XM_071058835.1"/>
</dbReference>
<evidence type="ECO:0000256" key="2">
    <source>
        <dbReference type="ARBA" id="ARBA00022553"/>
    </source>
</evidence>
<dbReference type="InterPro" id="IPR018201">
    <property type="entry name" value="Ketoacyl_synth_AS"/>
</dbReference>
<dbReference type="PANTHER" id="PTHR43775:SF21">
    <property type="entry name" value="NON-REDUCING POLYKETIDE SYNTHASE AUSA-RELATED"/>
    <property type="match status" value="1"/>
</dbReference>
<dbReference type="InterPro" id="IPR001227">
    <property type="entry name" value="Ac_transferase_dom_sf"/>
</dbReference>
<accession>A0ABQ0G614</accession>
<dbReference type="PROSITE" id="PS52004">
    <property type="entry name" value="KS3_2"/>
    <property type="match status" value="1"/>
</dbReference>
<dbReference type="PROSITE" id="PS00606">
    <property type="entry name" value="KS3_1"/>
    <property type="match status" value="1"/>
</dbReference>
<dbReference type="GeneID" id="98174158"/>
<keyword evidence="1" id="KW-0596">Phosphopantetheine</keyword>
<keyword evidence="3" id="KW-0808">Transferase</keyword>
<keyword evidence="2" id="KW-0597">Phosphoprotein</keyword>
<dbReference type="InterPro" id="IPR020841">
    <property type="entry name" value="PKS_Beta-ketoAc_synthase_dom"/>
</dbReference>
<dbReference type="PANTHER" id="PTHR43775">
    <property type="entry name" value="FATTY ACID SYNTHASE"/>
    <property type="match status" value="1"/>
</dbReference>
<feature type="domain" description="Ketosynthase family 3 (KS3)" evidence="4">
    <location>
        <begin position="400"/>
        <end position="691"/>
    </location>
</feature>
<evidence type="ECO:0000256" key="3">
    <source>
        <dbReference type="ARBA" id="ARBA00022679"/>
    </source>
</evidence>
<evidence type="ECO:0000256" key="1">
    <source>
        <dbReference type="ARBA" id="ARBA00022450"/>
    </source>
</evidence>
<evidence type="ECO:0000313" key="6">
    <source>
        <dbReference type="Proteomes" id="UP001628179"/>
    </source>
</evidence>
<comment type="caution">
    <text evidence="5">The sequence shown here is derived from an EMBL/GenBank/DDBJ whole genome shotgun (WGS) entry which is preliminary data.</text>
</comment>
<gene>
    <name evidence="5" type="ORF">MFIFM68171_03414</name>
</gene>